<dbReference type="Proteomes" id="UP000236910">
    <property type="component" value="Unassembled WGS sequence"/>
</dbReference>
<dbReference type="GO" id="GO:0006241">
    <property type="term" value="P:CTP biosynthetic process"/>
    <property type="evidence" value="ECO:0007669"/>
    <property type="project" value="InterPro"/>
</dbReference>
<sequence length="133" mass="15216">MIEETFVMIKPDGVKRGLIGEIISRFERKLMIITELRMLTLSRELAEELYIEHKGRDYFEKLINYSTSGPVVVMKIVGENAILNCRILVGDTHPEKRLPGSIRGDFSPYLTENVVHASSSKEDAERELKIFFG</sequence>
<evidence type="ECO:0000256" key="10">
    <source>
        <dbReference type="ARBA" id="ARBA00022840"/>
    </source>
</evidence>
<keyword evidence="9 16" id="KW-0418">Kinase</keyword>
<evidence type="ECO:0000256" key="3">
    <source>
        <dbReference type="ARBA" id="ARBA00012966"/>
    </source>
</evidence>
<evidence type="ECO:0000256" key="5">
    <source>
        <dbReference type="ARBA" id="ARBA00022553"/>
    </source>
</evidence>
<evidence type="ECO:0000256" key="4">
    <source>
        <dbReference type="ARBA" id="ARBA00017632"/>
    </source>
</evidence>
<dbReference type="PROSITE" id="PS51374">
    <property type="entry name" value="NDPK_LIKE"/>
    <property type="match status" value="1"/>
</dbReference>
<keyword evidence="12" id="KW-0546">Nucleotide metabolism</keyword>
<comment type="similarity">
    <text evidence="2 13 14">Belongs to the NDK family.</text>
</comment>
<proteinExistence type="inferred from homology"/>
<evidence type="ECO:0000313" key="16">
    <source>
        <dbReference type="EMBL" id="PMP82018.1"/>
    </source>
</evidence>
<dbReference type="PANTHER" id="PTHR11349">
    <property type="entry name" value="NUCLEOSIDE DIPHOSPHATE KINASE"/>
    <property type="match status" value="1"/>
</dbReference>
<evidence type="ECO:0000256" key="12">
    <source>
        <dbReference type="ARBA" id="ARBA00023080"/>
    </source>
</evidence>
<keyword evidence="6" id="KW-0808">Transferase</keyword>
<keyword evidence="10" id="KW-0067">ATP-binding</keyword>
<dbReference type="Gene3D" id="3.30.70.141">
    <property type="entry name" value="Nucleoside diphosphate kinase-like domain"/>
    <property type="match status" value="1"/>
</dbReference>
<dbReference type="EC" id="2.7.4.6" evidence="3"/>
<evidence type="ECO:0000259" key="15">
    <source>
        <dbReference type="SMART" id="SM00562"/>
    </source>
</evidence>
<evidence type="ECO:0000256" key="13">
    <source>
        <dbReference type="PROSITE-ProRule" id="PRU00706"/>
    </source>
</evidence>
<dbReference type="Pfam" id="PF00334">
    <property type="entry name" value="NDK"/>
    <property type="match status" value="1"/>
</dbReference>
<dbReference type="EMBL" id="PNIX01000261">
    <property type="protein sequence ID" value="PMP82018.1"/>
    <property type="molecule type" value="Genomic_DNA"/>
</dbReference>
<dbReference type="InterPro" id="IPR036850">
    <property type="entry name" value="NDK-like_dom_sf"/>
</dbReference>
<evidence type="ECO:0000256" key="1">
    <source>
        <dbReference type="ARBA" id="ARBA00001946"/>
    </source>
</evidence>
<feature type="domain" description="Nucleoside diphosphate kinase-like" evidence="15">
    <location>
        <begin position="2"/>
        <end position="133"/>
    </location>
</feature>
<evidence type="ECO:0000256" key="9">
    <source>
        <dbReference type="ARBA" id="ARBA00022777"/>
    </source>
</evidence>
<dbReference type="PRINTS" id="PR01243">
    <property type="entry name" value="NUCDPKINASE"/>
</dbReference>
<dbReference type="AlphaFoldDB" id="A0A2J6X5U7"/>
<keyword evidence="11" id="KW-0460">Magnesium</keyword>
<keyword evidence="7" id="KW-0479">Metal-binding</keyword>
<comment type="cofactor">
    <cofactor evidence="1">
        <name>Mg(2+)</name>
        <dbReference type="ChEBI" id="CHEBI:18420"/>
    </cofactor>
</comment>
<dbReference type="NCBIfam" id="NF001908">
    <property type="entry name" value="PRK00668.1"/>
    <property type="match status" value="1"/>
</dbReference>
<dbReference type="GO" id="GO:0006228">
    <property type="term" value="P:UTP biosynthetic process"/>
    <property type="evidence" value="ECO:0007669"/>
    <property type="project" value="InterPro"/>
</dbReference>
<dbReference type="RefSeq" id="WP_416084729.1">
    <property type="nucleotide sequence ID" value="NZ_JBNARP010000019.1"/>
</dbReference>
<dbReference type="CDD" id="cd04413">
    <property type="entry name" value="NDPk_I"/>
    <property type="match status" value="1"/>
</dbReference>
<gene>
    <name evidence="16" type="ORF">C0175_04425</name>
</gene>
<keyword evidence="8" id="KW-0547">Nucleotide-binding</keyword>
<evidence type="ECO:0000256" key="6">
    <source>
        <dbReference type="ARBA" id="ARBA00022679"/>
    </source>
</evidence>
<dbReference type="GO" id="GO:0004550">
    <property type="term" value="F:nucleoside diphosphate kinase activity"/>
    <property type="evidence" value="ECO:0007669"/>
    <property type="project" value="UniProtKB-EC"/>
</dbReference>
<comment type="caution">
    <text evidence="13">Lacks conserved residue(s) required for the propagation of feature annotation.</text>
</comment>
<keyword evidence="5" id="KW-0597">Phosphoprotein</keyword>
<dbReference type="SMART" id="SM00562">
    <property type="entry name" value="NDK"/>
    <property type="match status" value="1"/>
</dbReference>
<dbReference type="InterPro" id="IPR034907">
    <property type="entry name" value="NDK-like_dom"/>
</dbReference>
<evidence type="ECO:0000256" key="8">
    <source>
        <dbReference type="ARBA" id="ARBA00022741"/>
    </source>
</evidence>
<name>A0A2J6X5U7_9BACT</name>
<comment type="caution">
    <text evidence="16">The sequence shown here is derived from an EMBL/GenBank/DDBJ whole genome shotgun (WGS) entry which is preliminary data.</text>
</comment>
<dbReference type="InterPro" id="IPR001564">
    <property type="entry name" value="Nucleoside_diP_kinase"/>
</dbReference>
<dbReference type="GO" id="GO:0046872">
    <property type="term" value="F:metal ion binding"/>
    <property type="evidence" value="ECO:0007669"/>
    <property type="project" value="UniProtKB-KW"/>
</dbReference>
<evidence type="ECO:0000256" key="11">
    <source>
        <dbReference type="ARBA" id="ARBA00022842"/>
    </source>
</evidence>
<protein>
    <recommendedName>
        <fullName evidence="4">Nucleoside diphosphate kinase</fullName>
        <ecNumber evidence="3">2.7.4.6</ecNumber>
    </recommendedName>
</protein>
<accession>A0A2J6X5U7</accession>
<reference evidence="16 17" key="1">
    <citation type="submission" date="2018-01" db="EMBL/GenBank/DDBJ databases">
        <title>Metagenomic assembled genomes from two thermal pools in the Uzon Caldera, Kamchatka, Russia.</title>
        <authorList>
            <person name="Wilkins L."/>
            <person name="Ettinger C."/>
        </authorList>
    </citation>
    <scope>NUCLEOTIDE SEQUENCE [LARGE SCALE GENOMIC DNA]</scope>
    <source>
        <strain evidence="16">ARK-10</strain>
    </source>
</reference>
<dbReference type="FunFam" id="3.30.70.141:FF:000003">
    <property type="entry name" value="Nucleoside diphosphate kinase"/>
    <property type="match status" value="1"/>
</dbReference>
<evidence type="ECO:0000256" key="7">
    <source>
        <dbReference type="ARBA" id="ARBA00022723"/>
    </source>
</evidence>
<dbReference type="GO" id="GO:0006183">
    <property type="term" value="P:GTP biosynthetic process"/>
    <property type="evidence" value="ECO:0007669"/>
    <property type="project" value="InterPro"/>
</dbReference>
<organism evidence="16 17">
    <name type="scientific">Caldisericum exile</name>
    <dbReference type="NCBI Taxonomy" id="693075"/>
    <lineage>
        <taxon>Bacteria</taxon>
        <taxon>Pseudomonadati</taxon>
        <taxon>Caldisericota/Cryosericota group</taxon>
        <taxon>Caldisericota</taxon>
        <taxon>Caldisericia</taxon>
        <taxon>Caldisericales</taxon>
        <taxon>Caldisericaceae</taxon>
        <taxon>Caldisericum</taxon>
    </lineage>
</organism>
<dbReference type="SUPFAM" id="SSF54919">
    <property type="entry name" value="Nucleoside diphosphate kinase, NDK"/>
    <property type="match status" value="1"/>
</dbReference>
<evidence type="ECO:0000313" key="17">
    <source>
        <dbReference type="Proteomes" id="UP000236910"/>
    </source>
</evidence>
<dbReference type="GO" id="GO:0005524">
    <property type="term" value="F:ATP binding"/>
    <property type="evidence" value="ECO:0007669"/>
    <property type="project" value="UniProtKB-KW"/>
</dbReference>
<evidence type="ECO:0000256" key="14">
    <source>
        <dbReference type="RuleBase" id="RU004011"/>
    </source>
</evidence>
<evidence type="ECO:0000256" key="2">
    <source>
        <dbReference type="ARBA" id="ARBA00008142"/>
    </source>
</evidence>